<organism evidence="4 5">
    <name type="scientific">Phomopsis amygdali</name>
    <name type="common">Fusicoccum amygdali</name>
    <dbReference type="NCBI Taxonomy" id="1214568"/>
    <lineage>
        <taxon>Eukaryota</taxon>
        <taxon>Fungi</taxon>
        <taxon>Dikarya</taxon>
        <taxon>Ascomycota</taxon>
        <taxon>Pezizomycotina</taxon>
        <taxon>Sordariomycetes</taxon>
        <taxon>Sordariomycetidae</taxon>
        <taxon>Diaporthales</taxon>
        <taxon>Diaporthaceae</taxon>
        <taxon>Diaporthe</taxon>
    </lineage>
</organism>
<evidence type="ECO:0000313" key="4">
    <source>
        <dbReference type="EMBL" id="KAK2602277.1"/>
    </source>
</evidence>
<dbReference type="Proteomes" id="UP001265746">
    <property type="component" value="Unassembled WGS sequence"/>
</dbReference>
<accession>A0AAD9S9V4</accession>
<dbReference type="Pfam" id="PF01425">
    <property type="entry name" value="Amidase"/>
    <property type="match status" value="1"/>
</dbReference>
<dbReference type="Gene3D" id="3.90.1300.10">
    <property type="entry name" value="Amidase signature (AS) domain"/>
    <property type="match status" value="1"/>
</dbReference>
<protein>
    <recommendedName>
        <fullName evidence="3">Amidase domain-containing protein</fullName>
    </recommendedName>
</protein>
<dbReference type="EMBL" id="JAUJFL010000005">
    <property type="protein sequence ID" value="KAK2602277.1"/>
    <property type="molecule type" value="Genomic_DNA"/>
</dbReference>
<dbReference type="InterPro" id="IPR036928">
    <property type="entry name" value="AS_sf"/>
</dbReference>
<dbReference type="PANTHER" id="PTHR46072:SF3">
    <property type="entry name" value="AMIDASE"/>
    <property type="match status" value="1"/>
</dbReference>
<evidence type="ECO:0000259" key="3">
    <source>
        <dbReference type="Pfam" id="PF01425"/>
    </source>
</evidence>
<name>A0AAD9S9V4_PHOAM</name>
<evidence type="ECO:0000256" key="1">
    <source>
        <dbReference type="ARBA" id="ARBA00009199"/>
    </source>
</evidence>
<keyword evidence="5" id="KW-1185">Reference proteome</keyword>
<evidence type="ECO:0000256" key="2">
    <source>
        <dbReference type="ARBA" id="ARBA00022801"/>
    </source>
</evidence>
<dbReference type="SUPFAM" id="SSF75304">
    <property type="entry name" value="Amidase signature (AS) enzymes"/>
    <property type="match status" value="1"/>
</dbReference>
<gene>
    <name evidence="4" type="ORF">N8I77_008826</name>
</gene>
<reference evidence="4" key="1">
    <citation type="submission" date="2023-06" db="EMBL/GenBank/DDBJ databases">
        <authorList>
            <person name="Noh H."/>
        </authorList>
    </citation>
    <scope>NUCLEOTIDE SEQUENCE</scope>
    <source>
        <strain evidence="4">DUCC20226</strain>
    </source>
</reference>
<comment type="caution">
    <text evidence="4">The sequence shown here is derived from an EMBL/GenBank/DDBJ whole genome shotgun (WGS) entry which is preliminary data.</text>
</comment>
<keyword evidence="2" id="KW-0378">Hydrolase</keyword>
<dbReference type="GO" id="GO:0016787">
    <property type="term" value="F:hydrolase activity"/>
    <property type="evidence" value="ECO:0007669"/>
    <property type="project" value="UniProtKB-KW"/>
</dbReference>
<proteinExistence type="inferred from homology"/>
<dbReference type="InterPro" id="IPR023631">
    <property type="entry name" value="Amidase_dom"/>
</dbReference>
<comment type="similarity">
    <text evidence="1">Belongs to the amidase family.</text>
</comment>
<dbReference type="PANTHER" id="PTHR46072">
    <property type="entry name" value="AMIDASE-RELATED-RELATED"/>
    <property type="match status" value="1"/>
</dbReference>
<evidence type="ECO:0000313" key="5">
    <source>
        <dbReference type="Proteomes" id="UP001265746"/>
    </source>
</evidence>
<dbReference type="AlphaFoldDB" id="A0AAD9S9V4"/>
<feature type="domain" description="Amidase" evidence="3">
    <location>
        <begin position="90"/>
        <end position="199"/>
    </location>
</feature>
<sequence length="200" mass="21755">MTSPNINGWQARAAEKRARCQSQIPKAWELPAALVQSLAHPLESSKNNLVELNIPRRSGLLTEKELNITEAHDARSLLKALASGELTSLEVTVAFCKRAAIAQQLTSCLTEIFFGQALERARYLDTLREKGEVVGPLHGLPISLKDSFQVRGTDATLGLIACLDNGPSQENSYLVDTLLNLGAVLYCKTNIPQTLMASPC</sequence>